<protein>
    <recommendedName>
        <fullName evidence="9">Polysaccharide biosynthesis protein</fullName>
    </recommendedName>
</protein>
<dbReference type="EMBL" id="LT960611">
    <property type="protein sequence ID" value="SON51010.1"/>
    <property type="molecule type" value="Genomic_DNA"/>
</dbReference>
<sequence>MKASKIIDVLSLYIGRSGGLVVGFIFLPLYQILLSTHDFGLVTLYLTCVAIAISFDFGLSVLFHRSAASGEFYSNEGTWNLFTVEISLVILFSIITAISCLFINSNLIYFGLLLSINIIFCVLQNILIMILLGSQKYTISGFIQGGLSLFKAIFSYLAVLWEPNIISFMAAQAVTSVIFYILTRYLLGSFGSNFYRKEAITISSVYNSFKSLVLLGLPLLMMSISGVIVLQADKVLVNIFMGLEVQSTYFLALSVSMLPLTIMSAPVFQYFQPKVIKDIDNNQALNLNNNIKFFMLSIFIVSVLPSMLLWVYRTEIISLWLHDPDVAKVVIEYVTYLLPGTALGCVGYVPLSILMGLKKYSFQAKASIVMTVITVLILLFFSYEKEILAICILYSCYHTISVFVNLIGSTGSDVCQLAIKSIFKYYIFQIIIVLMIVFYN</sequence>
<evidence type="ECO:0000256" key="1">
    <source>
        <dbReference type="ARBA" id="ARBA00004651"/>
    </source>
</evidence>
<feature type="transmembrane region" description="Helical" evidence="6">
    <location>
        <begin position="139"/>
        <end position="159"/>
    </location>
</feature>
<gene>
    <name evidence="7" type="ORF">VTAP4600_A3044</name>
</gene>
<feature type="transmembrane region" description="Helical" evidence="6">
    <location>
        <begin position="387"/>
        <end position="410"/>
    </location>
</feature>
<organism evidence="7 8">
    <name type="scientific">Vibrio tapetis subsp. tapetis</name>
    <dbReference type="NCBI Taxonomy" id="1671868"/>
    <lineage>
        <taxon>Bacteria</taxon>
        <taxon>Pseudomonadati</taxon>
        <taxon>Pseudomonadota</taxon>
        <taxon>Gammaproteobacteria</taxon>
        <taxon>Vibrionales</taxon>
        <taxon>Vibrionaceae</taxon>
        <taxon>Vibrio</taxon>
    </lineage>
</organism>
<dbReference type="PANTHER" id="PTHR30250">
    <property type="entry name" value="PST FAMILY PREDICTED COLANIC ACID TRANSPORTER"/>
    <property type="match status" value="1"/>
</dbReference>
<proteinExistence type="predicted"/>
<keyword evidence="4 6" id="KW-1133">Transmembrane helix</keyword>
<dbReference type="KEGG" id="vta:A3044"/>
<feature type="transmembrane region" description="Helical" evidence="6">
    <location>
        <begin position="293"/>
        <end position="313"/>
    </location>
</feature>
<comment type="subcellular location">
    <subcellularLocation>
        <location evidence="1">Cell membrane</location>
        <topology evidence="1">Multi-pass membrane protein</topology>
    </subcellularLocation>
</comment>
<dbReference type="GO" id="GO:0005886">
    <property type="term" value="C:plasma membrane"/>
    <property type="evidence" value="ECO:0007669"/>
    <property type="project" value="UniProtKB-SubCell"/>
</dbReference>
<dbReference type="RefSeq" id="WP_102523401.1">
    <property type="nucleotide sequence ID" value="NZ_LT960611.1"/>
</dbReference>
<feature type="transmembrane region" description="Helical" evidence="6">
    <location>
        <begin position="364"/>
        <end position="381"/>
    </location>
</feature>
<evidence type="ECO:0000256" key="4">
    <source>
        <dbReference type="ARBA" id="ARBA00022989"/>
    </source>
</evidence>
<feature type="transmembrane region" description="Helical" evidence="6">
    <location>
        <begin position="208"/>
        <end position="229"/>
    </location>
</feature>
<name>A0A2N8ZGH0_9VIBR</name>
<evidence type="ECO:0000256" key="5">
    <source>
        <dbReference type="ARBA" id="ARBA00023136"/>
    </source>
</evidence>
<feature type="transmembrane region" description="Helical" evidence="6">
    <location>
        <begin position="249"/>
        <end position="272"/>
    </location>
</feature>
<feature type="transmembrane region" description="Helical" evidence="6">
    <location>
        <begin position="39"/>
        <end position="63"/>
    </location>
</feature>
<dbReference type="AlphaFoldDB" id="A0A2N8ZGH0"/>
<dbReference type="PANTHER" id="PTHR30250:SF11">
    <property type="entry name" value="O-ANTIGEN TRANSPORTER-RELATED"/>
    <property type="match status" value="1"/>
</dbReference>
<dbReference type="Proteomes" id="UP000235828">
    <property type="component" value="Chromosome A"/>
</dbReference>
<evidence type="ECO:0000256" key="2">
    <source>
        <dbReference type="ARBA" id="ARBA00022475"/>
    </source>
</evidence>
<dbReference type="Pfam" id="PF13440">
    <property type="entry name" value="Polysacc_synt_3"/>
    <property type="match status" value="1"/>
</dbReference>
<feature type="transmembrane region" description="Helical" evidence="6">
    <location>
        <begin position="12"/>
        <end position="33"/>
    </location>
</feature>
<dbReference type="InterPro" id="IPR050833">
    <property type="entry name" value="Poly_Biosynth_Transport"/>
</dbReference>
<feature type="transmembrane region" description="Helical" evidence="6">
    <location>
        <begin position="84"/>
        <end position="104"/>
    </location>
</feature>
<keyword evidence="3 6" id="KW-0812">Transmembrane</keyword>
<keyword evidence="8" id="KW-1185">Reference proteome</keyword>
<reference evidence="7 8" key="1">
    <citation type="submission" date="2017-10" db="EMBL/GenBank/DDBJ databases">
        <authorList>
            <person name="Banno H."/>
            <person name="Chua N.-H."/>
        </authorList>
    </citation>
    <scope>NUCLEOTIDE SEQUENCE [LARGE SCALE GENOMIC DNA]</scope>
    <source>
        <strain evidence="7">Vibrio tapetis CECT4600</strain>
    </source>
</reference>
<keyword evidence="2" id="KW-1003">Cell membrane</keyword>
<evidence type="ECO:0000313" key="7">
    <source>
        <dbReference type="EMBL" id="SON51010.1"/>
    </source>
</evidence>
<evidence type="ECO:0000256" key="6">
    <source>
        <dbReference type="SAM" id="Phobius"/>
    </source>
</evidence>
<evidence type="ECO:0000256" key="3">
    <source>
        <dbReference type="ARBA" id="ARBA00022692"/>
    </source>
</evidence>
<feature type="transmembrane region" description="Helical" evidence="6">
    <location>
        <begin position="333"/>
        <end position="357"/>
    </location>
</feature>
<keyword evidence="5 6" id="KW-0472">Membrane</keyword>
<feature type="transmembrane region" description="Helical" evidence="6">
    <location>
        <begin position="422"/>
        <end position="439"/>
    </location>
</feature>
<accession>A0A2N8ZGH0</accession>
<feature type="transmembrane region" description="Helical" evidence="6">
    <location>
        <begin position="165"/>
        <end position="187"/>
    </location>
</feature>
<evidence type="ECO:0008006" key="9">
    <source>
        <dbReference type="Google" id="ProtNLM"/>
    </source>
</evidence>
<feature type="transmembrane region" description="Helical" evidence="6">
    <location>
        <begin position="110"/>
        <end position="132"/>
    </location>
</feature>
<evidence type="ECO:0000313" key="8">
    <source>
        <dbReference type="Proteomes" id="UP000235828"/>
    </source>
</evidence>